<protein>
    <recommendedName>
        <fullName evidence="4">DEUBAD domain-containing protein</fullName>
    </recommendedName>
</protein>
<accession>A0A8J5TG44</accession>
<name>A0A8J5TG44_ZIZPA</name>
<dbReference type="Proteomes" id="UP000729402">
    <property type="component" value="Unassembled WGS sequence"/>
</dbReference>
<evidence type="ECO:0000256" key="3">
    <source>
        <dbReference type="SAM" id="MobiDB-lite"/>
    </source>
</evidence>
<dbReference type="PROSITE" id="PS51916">
    <property type="entry name" value="DEUBAD"/>
    <property type="match status" value="1"/>
</dbReference>
<proteinExistence type="predicted"/>
<dbReference type="OrthoDB" id="70874at2759"/>
<feature type="region of interest" description="Disordered" evidence="3">
    <location>
        <begin position="1"/>
        <end position="23"/>
    </location>
</feature>
<evidence type="ECO:0000256" key="1">
    <source>
        <dbReference type="ARBA" id="ARBA00004123"/>
    </source>
</evidence>
<sequence>MAAGKQKKRIISSTNSDQHRTGKKVKVQSSNYLIGLKSRIGLKWDDYQKRVVPKQEQVGILWSDLAPFIDSGQKHCSGLADVTYVPPETFSLENLRSVLSYEVWATCLTEAERKFLIQFLPSETDAEENLHLLLTGQNHHFGNPSLSWSSSLCYGDIHPDVVLNKEKQIRVDEKAYRINLSNYNSNMVETVKKWKKIWLSCDDSEIMFR</sequence>
<comment type="subcellular location">
    <subcellularLocation>
        <location evidence="1">Nucleus</location>
    </subcellularLocation>
</comment>
<evidence type="ECO:0000313" key="5">
    <source>
        <dbReference type="EMBL" id="KAG8080664.1"/>
    </source>
</evidence>
<reference evidence="5" key="1">
    <citation type="journal article" date="2021" name="bioRxiv">
        <title>Whole Genome Assembly and Annotation of Northern Wild Rice, Zizania palustris L., Supports a Whole Genome Duplication in the Zizania Genus.</title>
        <authorList>
            <person name="Haas M."/>
            <person name="Kono T."/>
            <person name="Macchietto M."/>
            <person name="Millas R."/>
            <person name="McGilp L."/>
            <person name="Shao M."/>
            <person name="Duquette J."/>
            <person name="Hirsch C.N."/>
            <person name="Kimball J."/>
        </authorList>
    </citation>
    <scope>NUCLEOTIDE SEQUENCE</scope>
    <source>
        <tissue evidence="5">Fresh leaf tissue</tissue>
    </source>
</reference>
<evidence type="ECO:0000256" key="2">
    <source>
        <dbReference type="ARBA" id="ARBA00023242"/>
    </source>
</evidence>
<dbReference type="EMBL" id="JAAALK010000282">
    <property type="protein sequence ID" value="KAG8080664.1"/>
    <property type="molecule type" value="Genomic_DNA"/>
</dbReference>
<gene>
    <name evidence="5" type="ORF">GUJ93_ZPchr0007g5417</name>
</gene>
<dbReference type="CDD" id="cd21865">
    <property type="entry name" value="DEUBAD_NFRKB"/>
    <property type="match status" value="1"/>
</dbReference>
<feature type="domain" description="DEUBAD" evidence="4">
    <location>
        <begin position="86"/>
        <end position="197"/>
    </location>
</feature>
<dbReference type="PANTHER" id="PTHR13052">
    <property type="entry name" value="NFRKB-RELATED"/>
    <property type="match status" value="1"/>
</dbReference>
<dbReference type="PANTHER" id="PTHR13052:SF2">
    <property type="entry name" value="NUCLEAR FACTOR KAPPA-B-BINDING PROTEIN"/>
    <property type="match status" value="1"/>
</dbReference>
<keyword evidence="2" id="KW-0539">Nucleus</keyword>
<dbReference type="AlphaFoldDB" id="A0A8J5TG44"/>
<keyword evidence="6" id="KW-1185">Reference proteome</keyword>
<dbReference type="InterPro" id="IPR024867">
    <property type="entry name" value="NFRKB"/>
</dbReference>
<organism evidence="5 6">
    <name type="scientific">Zizania palustris</name>
    <name type="common">Northern wild rice</name>
    <dbReference type="NCBI Taxonomy" id="103762"/>
    <lineage>
        <taxon>Eukaryota</taxon>
        <taxon>Viridiplantae</taxon>
        <taxon>Streptophyta</taxon>
        <taxon>Embryophyta</taxon>
        <taxon>Tracheophyta</taxon>
        <taxon>Spermatophyta</taxon>
        <taxon>Magnoliopsida</taxon>
        <taxon>Liliopsida</taxon>
        <taxon>Poales</taxon>
        <taxon>Poaceae</taxon>
        <taxon>BOP clade</taxon>
        <taxon>Oryzoideae</taxon>
        <taxon>Oryzeae</taxon>
        <taxon>Zizaniinae</taxon>
        <taxon>Zizania</taxon>
    </lineage>
</organism>
<reference evidence="5" key="2">
    <citation type="submission" date="2021-02" db="EMBL/GenBank/DDBJ databases">
        <authorList>
            <person name="Kimball J.A."/>
            <person name="Haas M.W."/>
            <person name="Macchietto M."/>
            <person name="Kono T."/>
            <person name="Duquette J."/>
            <person name="Shao M."/>
        </authorList>
    </citation>
    <scope>NUCLEOTIDE SEQUENCE</scope>
    <source>
        <tissue evidence="5">Fresh leaf tissue</tissue>
    </source>
</reference>
<comment type="caution">
    <text evidence="5">The sequence shown here is derived from an EMBL/GenBank/DDBJ whole genome shotgun (WGS) entry which is preliminary data.</text>
</comment>
<dbReference type="GO" id="GO:0031011">
    <property type="term" value="C:Ino80 complex"/>
    <property type="evidence" value="ECO:0007669"/>
    <property type="project" value="InterPro"/>
</dbReference>
<dbReference type="InterPro" id="IPR044867">
    <property type="entry name" value="DEUBAD_dom"/>
</dbReference>
<evidence type="ECO:0000259" key="4">
    <source>
        <dbReference type="PROSITE" id="PS51916"/>
    </source>
</evidence>
<evidence type="ECO:0000313" key="6">
    <source>
        <dbReference type="Proteomes" id="UP000729402"/>
    </source>
</evidence>
<feature type="compositionally biased region" description="Basic residues" evidence="3">
    <location>
        <begin position="1"/>
        <end position="10"/>
    </location>
</feature>